<dbReference type="Proteomes" id="UP000202259">
    <property type="component" value="Chromosome"/>
</dbReference>
<keyword evidence="6 9" id="KW-1133">Transmembrane helix</keyword>
<name>A0A222G3S6_9GAMM</name>
<sequence length="356" mass="38864">MMRILDMYIGRIIASTTFLTLAVFVSLSGIIKFVEQMKSVGKGNYDLAHAALYVLYAIPQDVSLFFPMSALIGGLIGMGMMASSSELIVMQAAGLSRLDIIKSVMKSALLLIVVSMAVGEWLAPQGEAAARQVRAQAISGGSLISSSGGTWAKDGDYFVHIGEVQDQGSLKDIQIYRFNEQLKLSSWVSASSAVYQKNAWQLRDVTETKISATEITKESQDIMSWSSTLTPDKLGVVTVKPESLSLRGLSDYLDYLDANKQDKSRYLLAFWRKIAQPITLAVMLLVALSFIFGPLRSVSMGARIMMGVATGILFFIVNEVLGSLSLVYQLPAIFGAFMPSIIFVSIALYLMNRRAS</sequence>
<protein>
    <submittedName>
        <fullName evidence="10">Lipopolysaccharide ABC transporter permease LptG</fullName>
    </submittedName>
</protein>
<dbReference type="GO" id="GO:0015920">
    <property type="term" value="P:lipopolysaccharide transport"/>
    <property type="evidence" value="ECO:0007669"/>
    <property type="project" value="TreeGrafter"/>
</dbReference>
<comment type="similarity">
    <text evidence="3">Belongs to the LptF/LptG family.</text>
</comment>
<reference evidence="10 11" key="1">
    <citation type="submission" date="2017-08" db="EMBL/GenBank/DDBJ databases">
        <title>Complete genome of Colwellia sp. NB097-1, a psychrophile bacterium ioslated from Bering Sea.</title>
        <authorList>
            <person name="Chen X."/>
        </authorList>
    </citation>
    <scope>NUCLEOTIDE SEQUENCE [LARGE SCALE GENOMIC DNA]</scope>
    <source>
        <strain evidence="10 11">NB097-1</strain>
    </source>
</reference>
<evidence type="ECO:0000256" key="1">
    <source>
        <dbReference type="ARBA" id="ARBA00002265"/>
    </source>
</evidence>
<dbReference type="Pfam" id="PF03739">
    <property type="entry name" value="LptF_LptG"/>
    <property type="match status" value="1"/>
</dbReference>
<keyword evidence="11" id="KW-1185">Reference proteome</keyword>
<evidence type="ECO:0000256" key="7">
    <source>
        <dbReference type="ARBA" id="ARBA00023136"/>
    </source>
</evidence>
<proteinExistence type="inferred from homology"/>
<feature type="transmembrane region" description="Helical" evidence="9">
    <location>
        <begin position="274"/>
        <end position="292"/>
    </location>
</feature>
<comment type="function">
    <text evidence="1">Part of the ABC transporter complex LptBFG involved in the translocation of lipopolysaccharide (LPS) from the inner membrane to the outer membrane.</text>
</comment>
<evidence type="ECO:0000256" key="3">
    <source>
        <dbReference type="ARBA" id="ARBA00007725"/>
    </source>
</evidence>
<evidence type="ECO:0000256" key="8">
    <source>
        <dbReference type="ARBA" id="ARBA00026081"/>
    </source>
</evidence>
<feature type="transmembrane region" description="Helical" evidence="9">
    <location>
        <begin position="64"/>
        <end position="83"/>
    </location>
</feature>
<dbReference type="NCBIfam" id="TIGR04408">
    <property type="entry name" value="LptG_lptG"/>
    <property type="match status" value="1"/>
</dbReference>
<evidence type="ECO:0000256" key="2">
    <source>
        <dbReference type="ARBA" id="ARBA00004651"/>
    </source>
</evidence>
<keyword evidence="4" id="KW-1003">Cell membrane</keyword>
<feature type="transmembrane region" description="Helical" evidence="9">
    <location>
        <begin position="332"/>
        <end position="351"/>
    </location>
</feature>
<feature type="transmembrane region" description="Helical" evidence="9">
    <location>
        <begin position="304"/>
        <end position="326"/>
    </location>
</feature>
<dbReference type="PANTHER" id="PTHR33529">
    <property type="entry name" value="SLR0882 PROTEIN-RELATED"/>
    <property type="match status" value="1"/>
</dbReference>
<keyword evidence="5 9" id="KW-0812">Transmembrane</keyword>
<dbReference type="RefSeq" id="WP_081148429.1">
    <property type="nucleotide sequence ID" value="NZ_CP020465.1"/>
</dbReference>
<evidence type="ECO:0000256" key="9">
    <source>
        <dbReference type="SAM" id="Phobius"/>
    </source>
</evidence>
<dbReference type="PANTHER" id="PTHR33529:SF2">
    <property type="entry name" value="LIPOPOLYSACCHARIDE EXPORT SYSTEM PERMEASE PROTEIN LPTG"/>
    <property type="match status" value="1"/>
</dbReference>
<gene>
    <name evidence="10" type="ORF">B5D82_00755</name>
</gene>
<organism evidence="10 11">
    <name type="scientific">Cognaticolwellia beringensis</name>
    <dbReference type="NCBI Taxonomy" id="1967665"/>
    <lineage>
        <taxon>Bacteria</taxon>
        <taxon>Pseudomonadati</taxon>
        <taxon>Pseudomonadota</taxon>
        <taxon>Gammaproteobacteria</taxon>
        <taxon>Alteromonadales</taxon>
        <taxon>Colwelliaceae</taxon>
        <taxon>Cognaticolwellia</taxon>
    </lineage>
</organism>
<feature type="transmembrane region" description="Helical" evidence="9">
    <location>
        <begin position="12"/>
        <end position="34"/>
    </location>
</feature>
<dbReference type="GO" id="GO:0055085">
    <property type="term" value="P:transmembrane transport"/>
    <property type="evidence" value="ECO:0007669"/>
    <property type="project" value="InterPro"/>
</dbReference>
<accession>A0A222G3S6</accession>
<dbReference type="InterPro" id="IPR030923">
    <property type="entry name" value="LptG"/>
</dbReference>
<dbReference type="AlphaFoldDB" id="A0A222G3S6"/>
<dbReference type="GO" id="GO:0043190">
    <property type="term" value="C:ATP-binding cassette (ABC) transporter complex"/>
    <property type="evidence" value="ECO:0007669"/>
    <property type="project" value="InterPro"/>
</dbReference>
<evidence type="ECO:0000256" key="4">
    <source>
        <dbReference type="ARBA" id="ARBA00022475"/>
    </source>
</evidence>
<keyword evidence="7 9" id="KW-0472">Membrane</keyword>
<evidence type="ECO:0000256" key="5">
    <source>
        <dbReference type="ARBA" id="ARBA00022692"/>
    </source>
</evidence>
<comment type="subunit">
    <text evidence="8">Component of the lipopolysaccharide transport and assembly complex. The LptBFG transporter is composed of two ATP-binding proteins (LptB) and two transmembrane proteins (LptF and LptG).</text>
</comment>
<evidence type="ECO:0000313" key="10">
    <source>
        <dbReference type="EMBL" id="ASP46430.1"/>
    </source>
</evidence>
<evidence type="ECO:0000256" key="6">
    <source>
        <dbReference type="ARBA" id="ARBA00022989"/>
    </source>
</evidence>
<dbReference type="OrthoDB" id="9776227at2"/>
<feature type="transmembrane region" description="Helical" evidence="9">
    <location>
        <begin position="104"/>
        <end position="123"/>
    </location>
</feature>
<dbReference type="InterPro" id="IPR005495">
    <property type="entry name" value="LptG/LptF_permease"/>
</dbReference>
<comment type="subcellular location">
    <subcellularLocation>
        <location evidence="2">Cell membrane</location>
        <topology evidence="2">Multi-pass membrane protein</topology>
    </subcellularLocation>
</comment>
<dbReference type="EMBL" id="CP020465">
    <property type="protein sequence ID" value="ASP46430.1"/>
    <property type="molecule type" value="Genomic_DNA"/>
</dbReference>
<dbReference type="KEGG" id="cber:B5D82_00755"/>
<evidence type="ECO:0000313" key="11">
    <source>
        <dbReference type="Proteomes" id="UP000202259"/>
    </source>
</evidence>